<dbReference type="AlphaFoldDB" id="A0A1N7MC75"/>
<dbReference type="EMBL" id="FTOT01000002">
    <property type="protein sequence ID" value="SIS83714.1"/>
    <property type="molecule type" value="Genomic_DNA"/>
</dbReference>
<keyword evidence="2" id="KW-0238">DNA-binding</keyword>
<dbReference type="Pfam" id="PF00392">
    <property type="entry name" value="GntR"/>
    <property type="match status" value="1"/>
</dbReference>
<dbReference type="SMART" id="SM00895">
    <property type="entry name" value="FCD"/>
    <property type="match status" value="1"/>
</dbReference>
<dbReference type="GO" id="GO:0003700">
    <property type="term" value="F:DNA-binding transcription factor activity"/>
    <property type="evidence" value="ECO:0007669"/>
    <property type="project" value="InterPro"/>
</dbReference>
<dbReference type="GO" id="GO:0003677">
    <property type="term" value="F:DNA binding"/>
    <property type="evidence" value="ECO:0007669"/>
    <property type="project" value="UniProtKB-KW"/>
</dbReference>
<protein>
    <submittedName>
        <fullName evidence="5">Transcriptional regulator, GntR family</fullName>
    </submittedName>
</protein>
<evidence type="ECO:0000313" key="5">
    <source>
        <dbReference type="EMBL" id="SIS83714.1"/>
    </source>
</evidence>
<proteinExistence type="predicted"/>
<name>A0A1N7MC75_9RHOB</name>
<dbReference type="PROSITE" id="PS50949">
    <property type="entry name" value="HTH_GNTR"/>
    <property type="match status" value="1"/>
</dbReference>
<dbReference type="InterPro" id="IPR036388">
    <property type="entry name" value="WH-like_DNA-bd_sf"/>
</dbReference>
<accession>A0A1N7MC75</accession>
<dbReference type="InterPro" id="IPR011711">
    <property type="entry name" value="GntR_C"/>
</dbReference>
<organism evidence="5 6">
    <name type="scientific">Gemmobacter megaterium</name>
    <dbReference type="NCBI Taxonomy" id="1086013"/>
    <lineage>
        <taxon>Bacteria</taxon>
        <taxon>Pseudomonadati</taxon>
        <taxon>Pseudomonadota</taxon>
        <taxon>Alphaproteobacteria</taxon>
        <taxon>Rhodobacterales</taxon>
        <taxon>Paracoccaceae</taxon>
        <taxon>Gemmobacter</taxon>
    </lineage>
</organism>
<dbReference type="PANTHER" id="PTHR43537">
    <property type="entry name" value="TRANSCRIPTIONAL REGULATOR, GNTR FAMILY"/>
    <property type="match status" value="1"/>
</dbReference>
<dbReference type="Gene3D" id="1.20.120.530">
    <property type="entry name" value="GntR ligand-binding domain-like"/>
    <property type="match status" value="1"/>
</dbReference>
<evidence type="ECO:0000256" key="1">
    <source>
        <dbReference type="ARBA" id="ARBA00023015"/>
    </source>
</evidence>
<dbReference type="InterPro" id="IPR000524">
    <property type="entry name" value="Tscrpt_reg_HTH_GntR"/>
</dbReference>
<keyword evidence="1" id="KW-0805">Transcription regulation</keyword>
<dbReference type="Gene3D" id="1.10.10.10">
    <property type="entry name" value="Winged helix-like DNA-binding domain superfamily/Winged helix DNA-binding domain"/>
    <property type="match status" value="1"/>
</dbReference>
<evidence type="ECO:0000259" key="4">
    <source>
        <dbReference type="PROSITE" id="PS50949"/>
    </source>
</evidence>
<dbReference type="SUPFAM" id="SSF48008">
    <property type="entry name" value="GntR ligand-binding domain-like"/>
    <property type="match status" value="1"/>
</dbReference>
<keyword evidence="6" id="KW-1185">Reference proteome</keyword>
<dbReference type="RefSeq" id="WP_076530204.1">
    <property type="nucleotide sequence ID" value="NZ_BMEH01000002.1"/>
</dbReference>
<evidence type="ECO:0000313" key="6">
    <source>
        <dbReference type="Proteomes" id="UP000186141"/>
    </source>
</evidence>
<dbReference type="InterPro" id="IPR008920">
    <property type="entry name" value="TF_FadR/GntR_C"/>
</dbReference>
<dbReference type="Proteomes" id="UP000186141">
    <property type="component" value="Unassembled WGS sequence"/>
</dbReference>
<dbReference type="OrthoDB" id="9815654at2"/>
<dbReference type="InterPro" id="IPR036390">
    <property type="entry name" value="WH_DNA-bd_sf"/>
</dbReference>
<dbReference type="Pfam" id="PF07729">
    <property type="entry name" value="FCD"/>
    <property type="match status" value="1"/>
</dbReference>
<feature type="domain" description="HTH gntR-type" evidence="4">
    <location>
        <begin position="4"/>
        <end position="71"/>
    </location>
</feature>
<dbReference type="SUPFAM" id="SSF46785">
    <property type="entry name" value="Winged helix' DNA-binding domain"/>
    <property type="match status" value="1"/>
</dbReference>
<reference evidence="5 6" key="1">
    <citation type="submission" date="2017-01" db="EMBL/GenBank/DDBJ databases">
        <authorList>
            <person name="Mah S.A."/>
            <person name="Swanson W.J."/>
            <person name="Moy G.W."/>
            <person name="Vacquier V.D."/>
        </authorList>
    </citation>
    <scope>NUCLEOTIDE SEQUENCE [LARGE SCALE GENOMIC DNA]</scope>
    <source>
        <strain evidence="5 6">DSM 26375</strain>
    </source>
</reference>
<evidence type="ECO:0000256" key="3">
    <source>
        <dbReference type="ARBA" id="ARBA00023163"/>
    </source>
</evidence>
<sequence>MAATPLHDLAYLALKEALLEGRIPPGQPVTVASLAALLGTGTMPMREAVRRLTAEGGLSASETRRLTVPALGSARFQALMRARLLLEPEAAADALPFLGPSDVAELSQTDAALSQAILARDPASYMRLNYRFHFRLYRAAPESVLAPLIESLWLQFGPWMHLLFDRASAQLATDRHQAALRAVRAGNEAALRAAITADICDALDTLKAAGQG</sequence>
<evidence type="ECO:0000256" key="2">
    <source>
        <dbReference type="ARBA" id="ARBA00023125"/>
    </source>
</evidence>
<gene>
    <name evidence="5" type="ORF">SAMN05421774_102580</name>
</gene>
<dbReference type="PANTHER" id="PTHR43537:SF39">
    <property type="entry name" value="HTH-TYPE TRANSCRIPTIONAL REGULATOR MCBR"/>
    <property type="match status" value="1"/>
</dbReference>
<dbReference type="STRING" id="1086013.SAMN05421774_102580"/>
<keyword evidence="3" id="KW-0804">Transcription</keyword>